<sequence>MIEKQDIKTVPLKGLQVFEAVGRCGGVSAAALELKVSPGAISQQIRKIESFLGVTLLERNGRTMELTHWGRLYHQEISKGFEQFALAEQILERARNENALVLSALSSVVNKWIGRRIFDWQALHPNAHVRIAGRDKEPRMGFDEIDFRISYGSDVLQHEHYTELFRDWVVPACSPALIKGEAPSAARLLEYPLLHVEWERHFTPYPSWGEFAAKTGAALKESTAGLSFTLSSSAIDAAVNKRGIVLAQMSMIADELEAQTLIIPIDIRIPLQESYFLAWDRAALQKPFGPAFRDWLVSISRQQARLSAPPKSVLDF</sequence>
<accession>A0ABT7KPH5</accession>
<dbReference type="Gene3D" id="3.40.190.10">
    <property type="entry name" value="Periplasmic binding protein-like II"/>
    <property type="match status" value="2"/>
</dbReference>
<dbReference type="Pfam" id="PF03466">
    <property type="entry name" value="LysR_substrate"/>
    <property type="match status" value="1"/>
</dbReference>
<dbReference type="PANTHER" id="PTHR30537">
    <property type="entry name" value="HTH-TYPE TRANSCRIPTIONAL REGULATOR"/>
    <property type="match status" value="1"/>
</dbReference>
<dbReference type="PROSITE" id="PS50931">
    <property type="entry name" value="HTH_LYSR"/>
    <property type="match status" value="1"/>
</dbReference>
<dbReference type="PANTHER" id="PTHR30537:SF74">
    <property type="entry name" value="HTH-TYPE TRANSCRIPTIONAL REGULATOR TRPI"/>
    <property type="match status" value="1"/>
</dbReference>
<dbReference type="InterPro" id="IPR005119">
    <property type="entry name" value="LysR_subst-bd"/>
</dbReference>
<name>A0ABT7KPH5_9HYPH</name>
<dbReference type="SUPFAM" id="SSF46785">
    <property type="entry name" value="Winged helix' DNA-binding domain"/>
    <property type="match status" value="1"/>
</dbReference>
<comment type="caution">
    <text evidence="6">The sequence shown here is derived from an EMBL/GenBank/DDBJ whole genome shotgun (WGS) entry which is preliminary data.</text>
</comment>
<evidence type="ECO:0000256" key="4">
    <source>
        <dbReference type="ARBA" id="ARBA00023163"/>
    </source>
</evidence>
<dbReference type="InterPro" id="IPR000847">
    <property type="entry name" value="LysR_HTH_N"/>
</dbReference>
<dbReference type="RefSeq" id="WP_285883780.1">
    <property type="nucleotide sequence ID" value="NZ_JARFYN010000067.1"/>
</dbReference>
<dbReference type="Proteomes" id="UP001172630">
    <property type="component" value="Unassembled WGS sequence"/>
</dbReference>
<keyword evidence="2" id="KW-0805">Transcription regulation</keyword>
<dbReference type="InterPro" id="IPR058163">
    <property type="entry name" value="LysR-type_TF_proteobact-type"/>
</dbReference>
<comment type="similarity">
    <text evidence="1">Belongs to the LysR transcriptional regulatory family.</text>
</comment>
<evidence type="ECO:0000256" key="2">
    <source>
        <dbReference type="ARBA" id="ARBA00023015"/>
    </source>
</evidence>
<reference evidence="6" key="1">
    <citation type="submission" date="2023-06" db="EMBL/GenBank/DDBJ databases">
        <title>Phylogenetic Diversity of Rhizobium strains.</title>
        <authorList>
            <person name="Moura F.T."/>
            <person name="Helene L.C.F."/>
            <person name="Hungria M."/>
        </authorList>
    </citation>
    <scope>NUCLEOTIDE SEQUENCE</scope>
    <source>
        <strain evidence="6">CCGE524</strain>
    </source>
</reference>
<evidence type="ECO:0000313" key="6">
    <source>
        <dbReference type="EMBL" id="MDL2410042.1"/>
    </source>
</evidence>
<dbReference type="InterPro" id="IPR036388">
    <property type="entry name" value="WH-like_DNA-bd_sf"/>
</dbReference>
<evidence type="ECO:0000256" key="1">
    <source>
        <dbReference type="ARBA" id="ARBA00009437"/>
    </source>
</evidence>
<dbReference type="SUPFAM" id="SSF53850">
    <property type="entry name" value="Periplasmic binding protein-like II"/>
    <property type="match status" value="1"/>
</dbReference>
<dbReference type="Gene3D" id="1.10.10.10">
    <property type="entry name" value="Winged helix-like DNA-binding domain superfamily/Winged helix DNA-binding domain"/>
    <property type="match status" value="1"/>
</dbReference>
<protein>
    <submittedName>
        <fullName evidence="6">LysR family transcriptional regulator</fullName>
    </submittedName>
</protein>
<proteinExistence type="inferred from homology"/>
<keyword evidence="7" id="KW-1185">Reference proteome</keyword>
<gene>
    <name evidence="6" type="ORF">PY650_31390</name>
</gene>
<dbReference type="InterPro" id="IPR036390">
    <property type="entry name" value="WH_DNA-bd_sf"/>
</dbReference>
<keyword evidence="4" id="KW-0804">Transcription</keyword>
<keyword evidence="3" id="KW-0238">DNA-binding</keyword>
<organism evidence="6 7">
    <name type="scientific">Rhizobium calliandrae</name>
    <dbReference type="NCBI Taxonomy" id="1312182"/>
    <lineage>
        <taxon>Bacteria</taxon>
        <taxon>Pseudomonadati</taxon>
        <taxon>Pseudomonadota</taxon>
        <taxon>Alphaproteobacteria</taxon>
        <taxon>Hyphomicrobiales</taxon>
        <taxon>Rhizobiaceae</taxon>
        <taxon>Rhizobium/Agrobacterium group</taxon>
        <taxon>Rhizobium</taxon>
    </lineage>
</organism>
<feature type="domain" description="HTH lysR-type" evidence="5">
    <location>
        <begin position="10"/>
        <end position="67"/>
    </location>
</feature>
<dbReference type="EMBL" id="JARFYN010000067">
    <property type="protein sequence ID" value="MDL2410042.1"/>
    <property type="molecule type" value="Genomic_DNA"/>
</dbReference>
<evidence type="ECO:0000259" key="5">
    <source>
        <dbReference type="PROSITE" id="PS50931"/>
    </source>
</evidence>
<dbReference type="Pfam" id="PF00126">
    <property type="entry name" value="HTH_1"/>
    <property type="match status" value="1"/>
</dbReference>
<evidence type="ECO:0000256" key="3">
    <source>
        <dbReference type="ARBA" id="ARBA00023125"/>
    </source>
</evidence>
<evidence type="ECO:0000313" key="7">
    <source>
        <dbReference type="Proteomes" id="UP001172630"/>
    </source>
</evidence>